<dbReference type="EMBL" id="JAGFBR010000017">
    <property type="protein sequence ID" value="KAH0452183.1"/>
    <property type="molecule type" value="Genomic_DNA"/>
</dbReference>
<evidence type="ECO:0000313" key="1">
    <source>
        <dbReference type="EMBL" id="KAH0452183.1"/>
    </source>
</evidence>
<keyword evidence="2" id="KW-1185">Reference proteome</keyword>
<reference evidence="1 2" key="1">
    <citation type="journal article" date="2021" name="Hortic Res">
        <title>Chromosome-scale assembly of the Dendrobium chrysotoxum genome enhances the understanding of orchid evolution.</title>
        <authorList>
            <person name="Zhang Y."/>
            <person name="Zhang G.Q."/>
            <person name="Zhang D."/>
            <person name="Liu X.D."/>
            <person name="Xu X.Y."/>
            <person name="Sun W.H."/>
            <person name="Yu X."/>
            <person name="Zhu X."/>
            <person name="Wang Z.W."/>
            <person name="Zhao X."/>
            <person name="Zhong W.Y."/>
            <person name="Chen H."/>
            <person name="Yin W.L."/>
            <person name="Huang T."/>
            <person name="Niu S.C."/>
            <person name="Liu Z.J."/>
        </authorList>
    </citation>
    <scope>NUCLEOTIDE SEQUENCE [LARGE SCALE GENOMIC DNA]</scope>
    <source>
        <strain evidence="1">Lindl</strain>
    </source>
</reference>
<name>A0AAV7G8N8_DENCH</name>
<accession>A0AAV7G8N8</accession>
<organism evidence="1 2">
    <name type="scientific">Dendrobium chrysotoxum</name>
    <name type="common">Orchid</name>
    <dbReference type="NCBI Taxonomy" id="161865"/>
    <lineage>
        <taxon>Eukaryota</taxon>
        <taxon>Viridiplantae</taxon>
        <taxon>Streptophyta</taxon>
        <taxon>Embryophyta</taxon>
        <taxon>Tracheophyta</taxon>
        <taxon>Spermatophyta</taxon>
        <taxon>Magnoliopsida</taxon>
        <taxon>Liliopsida</taxon>
        <taxon>Asparagales</taxon>
        <taxon>Orchidaceae</taxon>
        <taxon>Epidendroideae</taxon>
        <taxon>Malaxideae</taxon>
        <taxon>Dendrobiinae</taxon>
        <taxon>Dendrobium</taxon>
    </lineage>
</organism>
<gene>
    <name evidence="1" type="ORF">IEQ34_019482</name>
</gene>
<sequence>MKVTKWSPLLDNGVESPHVVMEEFPHFCAQCKSIGHLPGECRFFSPVFDSINKNISGEKVNVVEENLAISCPVKNSIPTVTLVSHIEVMVCGEIGVDDALAVENSNGNTEDAAIVEGITFSSFDALPMAYSCGINEGVEEASEPNKLLSQFVFDDFVPLEPGERVVVPPVAELVHFDSGEVGNALNTPACFNASFSDDFDPMAKTVVPLIEVPISVMSSDALFAHLVSKSRDYEVMHGDWLDNGNSSDDGEEIIEKDLDSWDNFELSIIQFAEDGVSKKSAKRDRRKSKKK</sequence>
<comment type="caution">
    <text evidence="1">The sequence shown here is derived from an EMBL/GenBank/DDBJ whole genome shotgun (WGS) entry which is preliminary data.</text>
</comment>
<protein>
    <submittedName>
        <fullName evidence="1">Uncharacterized protein</fullName>
    </submittedName>
</protein>
<dbReference type="Proteomes" id="UP000775213">
    <property type="component" value="Unassembled WGS sequence"/>
</dbReference>
<evidence type="ECO:0000313" key="2">
    <source>
        <dbReference type="Proteomes" id="UP000775213"/>
    </source>
</evidence>
<proteinExistence type="predicted"/>
<dbReference type="AlphaFoldDB" id="A0AAV7G8N8"/>